<feature type="transmembrane region" description="Helical" evidence="8">
    <location>
        <begin position="282"/>
        <end position="304"/>
    </location>
</feature>
<keyword evidence="3 7" id="KW-0813">Transport</keyword>
<feature type="transmembrane region" description="Helical" evidence="8">
    <location>
        <begin position="33"/>
        <end position="52"/>
    </location>
</feature>
<dbReference type="FunFam" id="1.20.1250.20:FF:000117">
    <property type="entry name" value="MFS hexose transporter"/>
    <property type="match status" value="1"/>
</dbReference>
<feature type="transmembrane region" description="Helical" evidence="8">
    <location>
        <begin position="378"/>
        <end position="398"/>
    </location>
</feature>
<comment type="similarity">
    <text evidence="2 7">Belongs to the major facilitator superfamily. Sugar transporter (TC 2.A.1.1) family.</text>
</comment>
<dbReference type="InterPro" id="IPR036259">
    <property type="entry name" value="MFS_trans_sf"/>
</dbReference>
<dbReference type="InterPro" id="IPR005828">
    <property type="entry name" value="MFS_sugar_transport-like"/>
</dbReference>
<dbReference type="PANTHER" id="PTHR48022:SF3">
    <property type="entry name" value="HEXOSE TRANSPORTER PROTEIN (AFU_ORTHOLOGUE AFUA_8G04480)-RELATED"/>
    <property type="match status" value="1"/>
</dbReference>
<evidence type="ECO:0000256" key="4">
    <source>
        <dbReference type="ARBA" id="ARBA00022692"/>
    </source>
</evidence>
<feature type="transmembrane region" description="Helical" evidence="8">
    <location>
        <begin position="72"/>
        <end position="95"/>
    </location>
</feature>
<evidence type="ECO:0000256" key="7">
    <source>
        <dbReference type="RuleBase" id="RU003346"/>
    </source>
</evidence>
<dbReference type="SUPFAM" id="SSF103473">
    <property type="entry name" value="MFS general substrate transporter"/>
    <property type="match status" value="1"/>
</dbReference>
<dbReference type="NCBIfam" id="TIGR00879">
    <property type="entry name" value="SP"/>
    <property type="match status" value="1"/>
</dbReference>
<dbReference type="AlphaFoldDB" id="A0AB34KRR3"/>
<comment type="subcellular location">
    <subcellularLocation>
        <location evidence="1">Membrane</location>
        <topology evidence="1">Multi-pass membrane protein</topology>
    </subcellularLocation>
</comment>
<dbReference type="Gene3D" id="1.20.1250.20">
    <property type="entry name" value="MFS general substrate transporter like domains"/>
    <property type="match status" value="1"/>
</dbReference>
<evidence type="ECO:0000256" key="3">
    <source>
        <dbReference type="ARBA" id="ARBA00022448"/>
    </source>
</evidence>
<dbReference type="PROSITE" id="PS00216">
    <property type="entry name" value="SUGAR_TRANSPORT_1"/>
    <property type="match status" value="2"/>
</dbReference>
<organism evidence="10 11">
    <name type="scientific">Cladosporium halotolerans</name>
    <dbReference type="NCBI Taxonomy" id="1052096"/>
    <lineage>
        <taxon>Eukaryota</taxon>
        <taxon>Fungi</taxon>
        <taxon>Dikarya</taxon>
        <taxon>Ascomycota</taxon>
        <taxon>Pezizomycotina</taxon>
        <taxon>Dothideomycetes</taxon>
        <taxon>Dothideomycetidae</taxon>
        <taxon>Cladosporiales</taxon>
        <taxon>Cladosporiaceae</taxon>
        <taxon>Cladosporium</taxon>
    </lineage>
</organism>
<evidence type="ECO:0000259" key="9">
    <source>
        <dbReference type="PROSITE" id="PS50850"/>
    </source>
</evidence>
<feature type="domain" description="Major facilitator superfamily (MFS) profile" evidence="9">
    <location>
        <begin position="34"/>
        <end position="471"/>
    </location>
</feature>
<dbReference type="GO" id="GO:0016020">
    <property type="term" value="C:membrane"/>
    <property type="evidence" value="ECO:0007669"/>
    <property type="project" value="UniProtKB-SubCell"/>
</dbReference>
<dbReference type="RefSeq" id="XP_069229952.1">
    <property type="nucleotide sequence ID" value="XM_069372668.1"/>
</dbReference>
<dbReference type="Proteomes" id="UP000803884">
    <property type="component" value="Unassembled WGS sequence"/>
</dbReference>
<evidence type="ECO:0000256" key="5">
    <source>
        <dbReference type="ARBA" id="ARBA00022989"/>
    </source>
</evidence>
<dbReference type="GO" id="GO:0005351">
    <property type="term" value="F:carbohydrate:proton symporter activity"/>
    <property type="evidence" value="ECO:0007669"/>
    <property type="project" value="TreeGrafter"/>
</dbReference>
<feature type="transmembrane region" description="Helical" evidence="8">
    <location>
        <begin position="446"/>
        <end position="467"/>
    </location>
</feature>
<comment type="caution">
    <text evidence="10">The sequence shown here is derived from an EMBL/GenBank/DDBJ whole genome shotgun (WGS) entry which is preliminary data.</text>
</comment>
<protein>
    <recommendedName>
        <fullName evidence="9">Major facilitator superfamily (MFS) profile domain-containing protein</fullName>
    </recommendedName>
</protein>
<feature type="transmembrane region" description="Helical" evidence="8">
    <location>
        <begin position="324"/>
        <end position="342"/>
    </location>
</feature>
<evidence type="ECO:0000256" key="6">
    <source>
        <dbReference type="ARBA" id="ARBA00023136"/>
    </source>
</evidence>
<feature type="transmembrane region" description="Helical" evidence="8">
    <location>
        <begin position="102"/>
        <end position="120"/>
    </location>
</feature>
<feature type="transmembrane region" description="Helical" evidence="8">
    <location>
        <begin position="192"/>
        <end position="213"/>
    </location>
</feature>
<sequence>MKNEDIVGATLAEVLPVTDKWWFQQSHLLRLNLLLLVPLLSSSVAGYDGSLMNGLQSLPQWQSYFGNPQGSMLGLVNAAQSIGSVLVLPIVGWLSDRFGRKIVLLGGILGVIIATIIQATSTTYAQFVVSRLVVGAAGMLVVQPAPMLIAELAYPVHRGRYTSAFWTMYYLGAILASWTTFGTQPMQSNWSWRVPTILQAGFPAVQLIGYYWIPESPRWLIANDRTQEALDILARYHAAGDCSSPLVLREMGEIHDTIKKEQEAQGTGWGALVATPGNRKRLFIVVCLGTFAQWNGIGVVSYYLTLVLNSVGVTDPFMQTLINGLLQIFNFGAALGAAFLVDRLGRRTLFTWSGIGMLVSYIVWTACSAVNAQTGSSSAGIVVIVCLFTFFFHYDIAYTPLLMSYSTEVLPYNIRSKGLTCELLAIYSSLVIAAFCNPIGMENIGYNYYIVFCCLLAVFLAVTYFFFPETKGRSLEEIAEIFDGPNALPNAEETERKMSKTVFEEYTEERIERA</sequence>
<dbReference type="PANTHER" id="PTHR48022">
    <property type="entry name" value="PLASTIDIC GLUCOSE TRANSPORTER 4"/>
    <property type="match status" value="1"/>
</dbReference>
<dbReference type="Pfam" id="PF00083">
    <property type="entry name" value="Sugar_tr"/>
    <property type="match status" value="1"/>
</dbReference>
<name>A0AB34KRR3_9PEZI</name>
<keyword evidence="5 8" id="KW-1133">Transmembrane helix</keyword>
<feature type="transmembrane region" description="Helical" evidence="8">
    <location>
        <begin position="419"/>
        <end position="440"/>
    </location>
</feature>
<dbReference type="EMBL" id="JAAQHG020000012">
    <property type="protein sequence ID" value="KAL1586847.1"/>
    <property type="molecule type" value="Genomic_DNA"/>
</dbReference>
<dbReference type="PROSITE" id="PS50850">
    <property type="entry name" value="MFS"/>
    <property type="match status" value="1"/>
</dbReference>
<feature type="transmembrane region" description="Helical" evidence="8">
    <location>
        <begin position="349"/>
        <end position="372"/>
    </location>
</feature>
<evidence type="ECO:0000256" key="2">
    <source>
        <dbReference type="ARBA" id="ARBA00010992"/>
    </source>
</evidence>
<evidence type="ECO:0000256" key="1">
    <source>
        <dbReference type="ARBA" id="ARBA00004141"/>
    </source>
</evidence>
<proteinExistence type="inferred from homology"/>
<evidence type="ECO:0000256" key="8">
    <source>
        <dbReference type="SAM" id="Phobius"/>
    </source>
</evidence>
<feature type="transmembrane region" description="Helical" evidence="8">
    <location>
        <begin position="132"/>
        <end position="154"/>
    </location>
</feature>
<keyword evidence="11" id="KW-1185">Reference proteome</keyword>
<keyword evidence="4 8" id="KW-0812">Transmembrane</keyword>
<feature type="transmembrane region" description="Helical" evidence="8">
    <location>
        <begin position="161"/>
        <end position="180"/>
    </location>
</feature>
<dbReference type="GeneID" id="96005506"/>
<dbReference type="InterPro" id="IPR003663">
    <property type="entry name" value="Sugar/inositol_transpt"/>
</dbReference>
<dbReference type="InterPro" id="IPR005829">
    <property type="entry name" value="Sugar_transporter_CS"/>
</dbReference>
<dbReference type="InterPro" id="IPR020846">
    <property type="entry name" value="MFS_dom"/>
</dbReference>
<dbReference type="InterPro" id="IPR050360">
    <property type="entry name" value="MFS_Sugar_Transporters"/>
</dbReference>
<evidence type="ECO:0000313" key="10">
    <source>
        <dbReference type="EMBL" id="KAL1586847.1"/>
    </source>
</evidence>
<reference evidence="10 11" key="1">
    <citation type="journal article" date="2020" name="Microbiol. Resour. Announc.">
        <title>Draft Genome Sequence of a Cladosporium Species Isolated from the Mesophotic Ascidian Didemnum maculosum.</title>
        <authorList>
            <person name="Gioti A."/>
            <person name="Siaperas R."/>
            <person name="Nikolaivits E."/>
            <person name="Le Goff G."/>
            <person name="Ouazzani J."/>
            <person name="Kotoulas G."/>
            <person name="Topakas E."/>
        </authorList>
    </citation>
    <scope>NUCLEOTIDE SEQUENCE [LARGE SCALE GENOMIC DNA]</scope>
    <source>
        <strain evidence="10 11">TM138-S3</strain>
    </source>
</reference>
<evidence type="ECO:0000313" key="11">
    <source>
        <dbReference type="Proteomes" id="UP000803884"/>
    </source>
</evidence>
<gene>
    <name evidence="10" type="ORF">WHR41_04062</name>
</gene>
<accession>A0AB34KRR3</accession>
<keyword evidence="6 8" id="KW-0472">Membrane</keyword>